<dbReference type="Proteomes" id="UP001162992">
    <property type="component" value="Chromosome 8"/>
</dbReference>
<accession>A0ACC2CYS5</accession>
<keyword evidence="2" id="KW-1185">Reference proteome</keyword>
<proteinExistence type="predicted"/>
<protein>
    <submittedName>
        <fullName evidence="1">Uncharacterized protein</fullName>
    </submittedName>
</protein>
<evidence type="ECO:0000313" key="1">
    <source>
        <dbReference type="EMBL" id="KAJ7547168.1"/>
    </source>
</evidence>
<evidence type="ECO:0000313" key="2">
    <source>
        <dbReference type="Proteomes" id="UP001162992"/>
    </source>
</evidence>
<gene>
    <name evidence="1" type="ORF">O6H91_08G072600</name>
</gene>
<comment type="caution">
    <text evidence="1">The sequence shown here is derived from an EMBL/GenBank/DDBJ whole genome shotgun (WGS) entry which is preliminary data.</text>
</comment>
<sequence>MCVRERERELLLGPTMNGCFFGNSGAMNRLLNVLINDQFRALFSYSSPRCSSFSPRPPSRSSAIRRPVDLQMLVLECCSRTTSTLLVYDPKHVRLEKRKRCWQDASFKSP</sequence>
<dbReference type="EMBL" id="CM055099">
    <property type="protein sequence ID" value="KAJ7547168.1"/>
    <property type="molecule type" value="Genomic_DNA"/>
</dbReference>
<reference evidence="2" key="1">
    <citation type="journal article" date="2024" name="Proc. Natl. Acad. Sci. U.S.A.">
        <title>Extraordinary preservation of gene collinearity over three hundred million years revealed in homosporous lycophytes.</title>
        <authorList>
            <person name="Li C."/>
            <person name="Wickell D."/>
            <person name="Kuo L.Y."/>
            <person name="Chen X."/>
            <person name="Nie B."/>
            <person name="Liao X."/>
            <person name="Peng D."/>
            <person name="Ji J."/>
            <person name="Jenkins J."/>
            <person name="Williams M."/>
            <person name="Shu S."/>
            <person name="Plott C."/>
            <person name="Barry K."/>
            <person name="Rajasekar S."/>
            <person name="Grimwood J."/>
            <person name="Han X."/>
            <person name="Sun S."/>
            <person name="Hou Z."/>
            <person name="He W."/>
            <person name="Dai G."/>
            <person name="Sun C."/>
            <person name="Schmutz J."/>
            <person name="Leebens-Mack J.H."/>
            <person name="Li F.W."/>
            <person name="Wang L."/>
        </authorList>
    </citation>
    <scope>NUCLEOTIDE SEQUENCE [LARGE SCALE GENOMIC DNA]</scope>
    <source>
        <strain evidence="2">cv. PW_Plant_1</strain>
    </source>
</reference>
<name>A0ACC2CYS5_DIPCM</name>
<organism evidence="1 2">
    <name type="scientific">Diphasiastrum complanatum</name>
    <name type="common">Issler's clubmoss</name>
    <name type="synonym">Lycopodium complanatum</name>
    <dbReference type="NCBI Taxonomy" id="34168"/>
    <lineage>
        <taxon>Eukaryota</taxon>
        <taxon>Viridiplantae</taxon>
        <taxon>Streptophyta</taxon>
        <taxon>Embryophyta</taxon>
        <taxon>Tracheophyta</taxon>
        <taxon>Lycopodiopsida</taxon>
        <taxon>Lycopodiales</taxon>
        <taxon>Lycopodiaceae</taxon>
        <taxon>Lycopodioideae</taxon>
        <taxon>Diphasiastrum</taxon>
    </lineage>
</organism>